<keyword evidence="3" id="KW-1185">Reference proteome</keyword>
<evidence type="ECO:0000313" key="2">
    <source>
        <dbReference type="EMBL" id="KAL3398018.1"/>
    </source>
</evidence>
<protein>
    <submittedName>
        <fullName evidence="2">Uncharacterized protein</fullName>
    </submittedName>
</protein>
<dbReference type="EMBL" id="JBJJXI010000060">
    <property type="protein sequence ID" value="KAL3398018.1"/>
    <property type="molecule type" value="Genomic_DNA"/>
</dbReference>
<reference evidence="2 3" key="1">
    <citation type="journal article" date="2024" name="bioRxiv">
        <title>A reference genome for Trichogramma kaykai: A tiny desert-dwelling parasitoid wasp with competing sex-ratio distorters.</title>
        <authorList>
            <person name="Culotta J."/>
            <person name="Lindsey A.R."/>
        </authorList>
    </citation>
    <scope>NUCLEOTIDE SEQUENCE [LARGE SCALE GENOMIC DNA]</scope>
    <source>
        <strain evidence="2 3">KSX58</strain>
    </source>
</reference>
<gene>
    <name evidence="2" type="ORF">TKK_008247</name>
</gene>
<proteinExistence type="predicted"/>
<organism evidence="2 3">
    <name type="scientific">Trichogramma kaykai</name>
    <dbReference type="NCBI Taxonomy" id="54128"/>
    <lineage>
        <taxon>Eukaryota</taxon>
        <taxon>Metazoa</taxon>
        <taxon>Ecdysozoa</taxon>
        <taxon>Arthropoda</taxon>
        <taxon>Hexapoda</taxon>
        <taxon>Insecta</taxon>
        <taxon>Pterygota</taxon>
        <taxon>Neoptera</taxon>
        <taxon>Endopterygota</taxon>
        <taxon>Hymenoptera</taxon>
        <taxon>Apocrita</taxon>
        <taxon>Proctotrupomorpha</taxon>
        <taxon>Chalcidoidea</taxon>
        <taxon>Trichogrammatidae</taxon>
        <taxon>Trichogramma</taxon>
    </lineage>
</organism>
<sequence>MHTLEDSHVQTQLWHPHQDRPEATRVRLNRGWAASLSPARTCTTHYTYIRQVLHVGETMKSIMPSANVPKNMVWWPRAAKTGKMIIQKTDLLS</sequence>
<evidence type="ECO:0000313" key="3">
    <source>
        <dbReference type="Proteomes" id="UP001627154"/>
    </source>
</evidence>
<feature type="region of interest" description="Disordered" evidence="1">
    <location>
        <begin position="1"/>
        <end position="21"/>
    </location>
</feature>
<evidence type="ECO:0000256" key="1">
    <source>
        <dbReference type="SAM" id="MobiDB-lite"/>
    </source>
</evidence>
<dbReference type="AlphaFoldDB" id="A0ABD2WYA7"/>
<dbReference type="Proteomes" id="UP001627154">
    <property type="component" value="Unassembled WGS sequence"/>
</dbReference>
<comment type="caution">
    <text evidence="2">The sequence shown here is derived from an EMBL/GenBank/DDBJ whole genome shotgun (WGS) entry which is preliminary data.</text>
</comment>
<accession>A0ABD2WYA7</accession>
<name>A0ABD2WYA7_9HYME</name>